<evidence type="ECO:0000313" key="2">
    <source>
        <dbReference type="Proteomes" id="UP000494365"/>
    </source>
</evidence>
<keyword evidence="2" id="KW-1185">Reference proteome</keyword>
<dbReference type="AlphaFoldDB" id="A0A6S7CDQ0"/>
<organism evidence="1 2">
    <name type="scientific">Paraburkholderia ultramafica</name>
    <dbReference type="NCBI Taxonomy" id="1544867"/>
    <lineage>
        <taxon>Bacteria</taxon>
        <taxon>Pseudomonadati</taxon>
        <taxon>Pseudomonadota</taxon>
        <taxon>Betaproteobacteria</taxon>
        <taxon>Burkholderiales</taxon>
        <taxon>Burkholderiaceae</taxon>
        <taxon>Paraburkholderia</taxon>
    </lineage>
</organism>
<reference evidence="1 2" key="1">
    <citation type="submission" date="2020-04" db="EMBL/GenBank/DDBJ databases">
        <authorList>
            <person name="De Canck E."/>
        </authorList>
    </citation>
    <scope>NUCLEOTIDE SEQUENCE [LARGE SCALE GENOMIC DNA]</scope>
    <source>
        <strain evidence="1 2">LMG 28614</strain>
    </source>
</reference>
<dbReference type="GO" id="GO:0003677">
    <property type="term" value="F:DNA binding"/>
    <property type="evidence" value="ECO:0007669"/>
    <property type="project" value="InterPro"/>
</dbReference>
<sequence>MVRRANLEVHLDRNRASSNWRRAFAAKLDMTMKRAKLSAFAVASSVGVTERDVVLWRAGASAPESLGECERLSAALRVDLDWLCAV</sequence>
<dbReference type="EMBL" id="CADIKK010000010">
    <property type="protein sequence ID" value="CAB3787233.1"/>
    <property type="molecule type" value="Genomic_DNA"/>
</dbReference>
<name>A0A6S7CDQ0_9BURK</name>
<proteinExistence type="predicted"/>
<protein>
    <recommendedName>
        <fullName evidence="3">HTH cro/C1-type domain-containing protein</fullName>
    </recommendedName>
</protein>
<dbReference type="RefSeq" id="WP_175149786.1">
    <property type="nucleotide sequence ID" value="NZ_CADIKK010000010.1"/>
</dbReference>
<evidence type="ECO:0000313" key="1">
    <source>
        <dbReference type="EMBL" id="CAB3787233.1"/>
    </source>
</evidence>
<evidence type="ECO:0008006" key="3">
    <source>
        <dbReference type="Google" id="ProtNLM"/>
    </source>
</evidence>
<dbReference type="Proteomes" id="UP000494365">
    <property type="component" value="Unassembled WGS sequence"/>
</dbReference>
<dbReference type="SUPFAM" id="SSF47413">
    <property type="entry name" value="lambda repressor-like DNA-binding domains"/>
    <property type="match status" value="1"/>
</dbReference>
<dbReference type="InterPro" id="IPR010982">
    <property type="entry name" value="Lambda_DNA-bd_dom_sf"/>
</dbReference>
<gene>
    <name evidence="1" type="ORF">LMG28614_02454</name>
</gene>
<dbReference type="Gene3D" id="1.10.260.40">
    <property type="entry name" value="lambda repressor-like DNA-binding domains"/>
    <property type="match status" value="1"/>
</dbReference>
<accession>A0A6S7CDQ0</accession>